<dbReference type="PANTHER" id="PTHR33744">
    <property type="entry name" value="CARBOHYDRATE DIACID REGULATOR"/>
    <property type="match status" value="1"/>
</dbReference>
<organism evidence="5">
    <name type="scientific">Rhodococcus sp. D-6</name>
    <dbReference type="NCBI Taxonomy" id="1387842"/>
    <lineage>
        <taxon>Bacteria</taxon>
        <taxon>Bacillati</taxon>
        <taxon>Actinomycetota</taxon>
        <taxon>Actinomycetes</taxon>
        <taxon>Mycobacteriales</taxon>
        <taxon>Nocardiaceae</taxon>
        <taxon>Rhodococcus</taxon>
    </lineage>
</organism>
<dbReference type="AlphaFoldDB" id="A0AAU7UVS9"/>
<evidence type="ECO:0000259" key="2">
    <source>
        <dbReference type="Pfam" id="PF13556"/>
    </source>
</evidence>
<feature type="domain" description="CdaR GGDEF-like" evidence="4">
    <location>
        <begin position="178"/>
        <end position="274"/>
    </location>
</feature>
<evidence type="ECO:0000313" key="5">
    <source>
        <dbReference type="EMBL" id="XBW03535.1"/>
    </source>
</evidence>
<dbReference type="InterPro" id="IPR025736">
    <property type="entry name" value="PucR_C-HTH_dom"/>
</dbReference>
<dbReference type="InterPro" id="IPR051448">
    <property type="entry name" value="CdaR-like_regulators"/>
</dbReference>
<dbReference type="Pfam" id="PF17853">
    <property type="entry name" value="GGDEF_2"/>
    <property type="match status" value="1"/>
</dbReference>
<gene>
    <name evidence="5" type="ORF">RBB84_19960</name>
</gene>
<feature type="domain" description="PucR C-terminal helix-turn-helix" evidence="2">
    <location>
        <begin position="318"/>
        <end position="368"/>
    </location>
</feature>
<accession>A0AAU7UVS9</accession>
<dbReference type="Gene3D" id="1.10.10.2840">
    <property type="entry name" value="PucR C-terminal helix-turn-helix domain"/>
    <property type="match status" value="1"/>
</dbReference>
<name>A0AAU7UVS9_9NOCA</name>
<evidence type="ECO:0000259" key="4">
    <source>
        <dbReference type="Pfam" id="PF17853"/>
    </source>
</evidence>
<proteinExistence type="inferred from homology"/>
<reference evidence="5" key="1">
    <citation type="submission" date="2023-08" db="EMBL/GenBank/DDBJ databases">
        <title>The novel hydrolase IpcH responsible for the initial isoprocarb degradation step in Rhodococcus sp. D-6.</title>
        <authorList>
            <person name="Zhu Q."/>
        </authorList>
    </citation>
    <scope>NUCLEOTIDE SEQUENCE</scope>
    <source>
        <strain evidence="5">D-6</strain>
    </source>
</reference>
<dbReference type="PANTHER" id="PTHR33744:SF1">
    <property type="entry name" value="DNA-BINDING TRANSCRIPTIONAL ACTIVATOR ADER"/>
    <property type="match status" value="1"/>
</dbReference>
<dbReference type="KEGG" id="rhox:RBB84_19960"/>
<evidence type="ECO:0000256" key="1">
    <source>
        <dbReference type="ARBA" id="ARBA00006754"/>
    </source>
</evidence>
<sequence>MCNAQKNQLHLAALLEQITDNASQLSNLVVSRIRSEVPHYSAIPLPSHHEAVEHQVVGILAGLREHRTPSASHISNARNLGRERATQGIALRDVIEAYHVAYREIWNELLALSRTENADRSEPLLAAVASLWNWFHRLSAAVAEGHSDELRTTSTTRAVIQREFLDALVAGSAPQHPALATGLGFDPDASFQVACLEGLPRHLIARLDEELADNGGAVLYDDESTVVVLQNHPASDFLESMHALASSAIAGIGHARTGMSGATESLKDARLALDRACRLGRSIMLADDWLMAVLDDSAARLDPLLRHGIDVAARNNRLADTLRAFANSGFSLSVCARELRIHPNTVKYRLDRWRDLTGWDVHNVEGLVASLRCLEG</sequence>
<evidence type="ECO:0000259" key="3">
    <source>
        <dbReference type="Pfam" id="PF14361"/>
    </source>
</evidence>
<dbReference type="InterPro" id="IPR025751">
    <property type="entry name" value="RsbRD_N_dom"/>
</dbReference>
<dbReference type="RefSeq" id="WP_260783027.1">
    <property type="nucleotide sequence ID" value="NZ_CP132970.1"/>
</dbReference>
<dbReference type="InterPro" id="IPR042070">
    <property type="entry name" value="PucR_C-HTH_sf"/>
</dbReference>
<protein>
    <submittedName>
        <fullName evidence="5">Helix-turn-helix domain-containing protein</fullName>
    </submittedName>
</protein>
<comment type="similarity">
    <text evidence="1">Belongs to the CdaR family.</text>
</comment>
<feature type="domain" description="RsbT co-antagonist protein RsbRD N-terminal" evidence="3">
    <location>
        <begin position="25"/>
        <end position="154"/>
    </location>
</feature>
<dbReference type="Pfam" id="PF13556">
    <property type="entry name" value="HTH_30"/>
    <property type="match status" value="1"/>
</dbReference>
<dbReference type="Pfam" id="PF14361">
    <property type="entry name" value="RsbRD_N"/>
    <property type="match status" value="1"/>
</dbReference>
<dbReference type="InterPro" id="IPR041522">
    <property type="entry name" value="CdaR_GGDEF"/>
</dbReference>
<dbReference type="EMBL" id="CP132970">
    <property type="protein sequence ID" value="XBW03535.1"/>
    <property type="molecule type" value="Genomic_DNA"/>
</dbReference>